<organism evidence="1 2">
    <name type="scientific">Martelella lutilitoris</name>
    <dbReference type="NCBI Taxonomy" id="2583532"/>
    <lineage>
        <taxon>Bacteria</taxon>
        <taxon>Pseudomonadati</taxon>
        <taxon>Pseudomonadota</taxon>
        <taxon>Alphaproteobacteria</taxon>
        <taxon>Hyphomicrobiales</taxon>
        <taxon>Aurantimonadaceae</taxon>
        <taxon>Martelella</taxon>
    </lineage>
</organism>
<dbReference type="RefSeq" id="WP_200338088.1">
    <property type="nucleotide sequence ID" value="NZ_CP066786.1"/>
</dbReference>
<sequence>MADRDLFWRGGRARASECDTAGPFLAAAAGPEPPGAEPFPWRSALHTGLCLLRLKPEDFWSLTPVEFAAMSGAFAPAGPYPTRAGLEEMMMRYPDDARKT</sequence>
<accession>A0A7T7HP00</accession>
<dbReference type="Proteomes" id="UP000596083">
    <property type="component" value="Chromosome"/>
</dbReference>
<dbReference type="Pfam" id="PF09550">
    <property type="entry name" value="Phage_TAC_6"/>
    <property type="match status" value="1"/>
</dbReference>
<protein>
    <submittedName>
        <fullName evidence="1">Phage tail assembly chaperone</fullName>
    </submittedName>
</protein>
<gene>
    <name evidence="1" type="ORF">JET14_12865</name>
</gene>
<reference evidence="1 2" key="1">
    <citation type="submission" date="2020-12" db="EMBL/GenBank/DDBJ databases">
        <authorList>
            <person name="Zheng R.K."/>
            <person name="Sun C.M."/>
        </authorList>
    </citation>
    <scope>NUCLEOTIDE SEQUENCE [LARGE SCALE GENOMIC DNA]</scope>
    <source>
        <strain evidence="1 2">ZRK001</strain>
    </source>
</reference>
<dbReference type="AlphaFoldDB" id="A0A7T7HP00"/>
<evidence type="ECO:0000313" key="1">
    <source>
        <dbReference type="EMBL" id="QQM32662.1"/>
    </source>
</evidence>
<dbReference type="InterPro" id="IPR019056">
    <property type="entry name" value="Phage_TAC_6"/>
</dbReference>
<dbReference type="NCBIfam" id="TIGR02216">
    <property type="entry name" value="phage_TIGR02216"/>
    <property type="match status" value="1"/>
</dbReference>
<name>A0A7T7HP00_9HYPH</name>
<proteinExistence type="predicted"/>
<evidence type="ECO:0000313" key="2">
    <source>
        <dbReference type="Proteomes" id="UP000596083"/>
    </source>
</evidence>
<dbReference type="EMBL" id="CP066786">
    <property type="protein sequence ID" value="QQM32662.1"/>
    <property type="molecule type" value="Genomic_DNA"/>
</dbReference>
<dbReference type="InterPro" id="IPR011739">
    <property type="entry name" value="GTA_rcc01693"/>
</dbReference>
<dbReference type="KEGG" id="mlut:JET14_12865"/>